<name>A0A9W8Q0W1_9HYPO</name>
<evidence type="ECO:0000313" key="1">
    <source>
        <dbReference type="EMBL" id="KAJ4024508.1"/>
    </source>
</evidence>
<comment type="caution">
    <text evidence="1">The sequence shown here is derived from an EMBL/GenBank/DDBJ whole genome shotgun (WGS) entry which is preliminary data.</text>
</comment>
<evidence type="ECO:0000313" key="2">
    <source>
        <dbReference type="Proteomes" id="UP001152130"/>
    </source>
</evidence>
<accession>A0A9W8Q0W1</accession>
<reference evidence="1" key="1">
    <citation type="submission" date="2022-10" db="EMBL/GenBank/DDBJ databases">
        <title>Fusarium specimens isolated from Avocado Roots.</title>
        <authorList>
            <person name="Stajich J."/>
            <person name="Roper C."/>
            <person name="Heimlech-Rivalta G."/>
        </authorList>
    </citation>
    <scope>NUCLEOTIDE SEQUENCE</scope>
    <source>
        <strain evidence="1">CF00143</strain>
    </source>
</reference>
<dbReference type="Proteomes" id="UP001152130">
    <property type="component" value="Unassembled WGS sequence"/>
</dbReference>
<dbReference type="AlphaFoldDB" id="A0A9W8Q0W1"/>
<dbReference type="OrthoDB" id="5427059at2759"/>
<organism evidence="1 2">
    <name type="scientific">Fusarium irregulare</name>
    <dbReference type="NCBI Taxonomy" id="2494466"/>
    <lineage>
        <taxon>Eukaryota</taxon>
        <taxon>Fungi</taxon>
        <taxon>Dikarya</taxon>
        <taxon>Ascomycota</taxon>
        <taxon>Pezizomycotina</taxon>
        <taxon>Sordariomycetes</taxon>
        <taxon>Hypocreomycetidae</taxon>
        <taxon>Hypocreales</taxon>
        <taxon>Nectriaceae</taxon>
        <taxon>Fusarium</taxon>
        <taxon>Fusarium incarnatum-equiseti species complex</taxon>
    </lineage>
</organism>
<gene>
    <name evidence="1" type="ORF">NW766_000745</name>
</gene>
<proteinExistence type="predicted"/>
<protein>
    <submittedName>
        <fullName evidence="1">Uncharacterized protein</fullName>
    </submittedName>
</protein>
<sequence>MSDGVFEEACVVNNLKNESWKGAKAGIKAIHRAYSSSRIIPRRDLTFENVKEMWKLYKAVVYFGRHIPRTLINEHPVTKQKNHFYVTPTVRSRFQRALYRFSAYLNIMEKLRVSPLHDHGGRNRLLTEAEKKEAPWTIDLSGLEDHRVLLAWHSHHSTVEVEQMFGICGLLIDQVAPTFNDFLEHDIELGSRLHKYTVNPQLPRSMSLIALGLPFLHKFMTAPTRTLQQEVIYPVIDHVEWNPRGNARIHFHTIDEALHADLLATDIPPLWADMTEVECMIRDPFFEDPENGPVSAWSALSRYNVYFVDEDMIEESIALQSLQPLSWGYVFWDLKMLENAGFKNIDAEDRLNVYFNVEIPRGHIEREEYNPFRKYASNQATELLYLSYHAKQQMRKRGETGYFNFEAFCESVQDRLFSKMRRIPEGMMCDLLEAIPEELGFPGLLQHVALLMRGPP</sequence>
<keyword evidence="2" id="KW-1185">Reference proteome</keyword>
<dbReference type="EMBL" id="JAPDHF010000001">
    <property type="protein sequence ID" value="KAJ4024508.1"/>
    <property type="molecule type" value="Genomic_DNA"/>
</dbReference>